<dbReference type="AlphaFoldDB" id="A0A9Q8PB78"/>
<gene>
    <name evidence="1" type="ORF">CLAFUR5_07084</name>
</gene>
<accession>A0A9Q8PB78</accession>
<reference evidence="1" key="2">
    <citation type="journal article" date="2022" name="Microb. Genom.">
        <title>A chromosome-scale genome assembly of the tomato pathogen Cladosporium fulvum reveals a compartmentalized genome architecture and the presence of a dispensable chromosome.</title>
        <authorList>
            <person name="Zaccaron A.Z."/>
            <person name="Chen L.H."/>
            <person name="Samaras A."/>
            <person name="Stergiopoulos I."/>
        </authorList>
    </citation>
    <scope>NUCLEOTIDE SEQUENCE</scope>
    <source>
        <strain evidence="1">Race5_Kim</strain>
    </source>
</reference>
<name>A0A9Q8PB78_PASFU</name>
<keyword evidence="2" id="KW-1185">Reference proteome</keyword>
<reference evidence="1" key="1">
    <citation type="submission" date="2021-12" db="EMBL/GenBank/DDBJ databases">
        <authorList>
            <person name="Zaccaron A."/>
            <person name="Stergiopoulos I."/>
        </authorList>
    </citation>
    <scope>NUCLEOTIDE SEQUENCE</scope>
    <source>
        <strain evidence="1">Race5_Kim</strain>
    </source>
</reference>
<evidence type="ECO:0000313" key="2">
    <source>
        <dbReference type="Proteomes" id="UP000756132"/>
    </source>
</evidence>
<dbReference type="Proteomes" id="UP000756132">
    <property type="component" value="Chromosome 6"/>
</dbReference>
<sequence>MDHDTDDEWDPPSDAEEQFFDDGYCPEAMQVANADEISGNRPVIKTDMDRPCAKVFSMPELMENILLMVADAAVDGANASSTPRLEPIQTLTGLPRVSSDFFQAMKTTKLARSIRSWQHENQEVVADRGKFMQICQLVGVENEYNTIAAINYSTAPRLDLTFSPGPKVEAKHARCPVFWLFQHLIEKKNPQYRIDADAGSTGILSGGISSGGTHTAPLYPPVLAAYYTANSPEDDDDEEEDEEDKIRVDPMPGTLAITIPKFYLNTNSLQGPTRMLNTFLKSNMAGEKATWRNIQAVNGDKLTISFDNVSARYDGSSKRLHYKVRLTFDRDATLGEVFQQYHDFVKRSREEHWKLSQHKDARIHGYTHPAFKP</sequence>
<dbReference type="EMBL" id="CP090168">
    <property type="protein sequence ID" value="UJO19267.1"/>
    <property type="molecule type" value="Genomic_DNA"/>
</dbReference>
<dbReference type="GeneID" id="71986962"/>
<protein>
    <submittedName>
        <fullName evidence="1">Uncharacterized protein</fullName>
    </submittedName>
</protein>
<proteinExistence type="predicted"/>
<dbReference type="KEGG" id="ffu:CLAFUR5_07084"/>
<dbReference type="RefSeq" id="XP_047763633.1">
    <property type="nucleotide sequence ID" value="XM_047906232.1"/>
</dbReference>
<organism evidence="1 2">
    <name type="scientific">Passalora fulva</name>
    <name type="common">Tomato leaf mold</name>
    <name type="synonym">Cladosporium fulvum</name>
    <dbReference type="NCBI Taxonomy" id="5499"/>
    <lineage>
        <taxon>Eukaryota</taxon>
        <taxon>Fungi</taxon>
        <taxon>Dikarya</taxon>
        <taxon>Ascomycota</taxon>
        <taxon>Pezizomycotina</taxon>
        <taxon>Dothideomycetes</taxon>
        <taxon>Dothideomycetidae</taxon>
        <taxon>Mycosphaerellales</taxon>
        <taxon>Mycosphaerellaceae</taxon>
        <taxon>Fulvia</taxon>
    </lineage>
</organism>
<evidence type="ECO:0000313" key="1">
    <source>
        <dbReference type="EMBL" id="UJO19267.1"/>
    </source>
</evidence>